<dbReference type="GO" id="GO:0016616">
    <property type="term" value="F:oxidoreductase activity, acting on the CH-OH group of donors, NAD or NADP as acceptor"/>
    <property type="evidence" value="ECO:0007669"/>
    <property type="project" value="TreeGrafter"/>
</dbReference>
<dbReference type="HOGENOM" id="CLU_010194_1_0_11"/>
<organism evidence="2 3">
    <name type="scientific">Pseudofrankia inefficax (strain DSM 45817 / CECT 9037 / DDB 130130 / EuI1c)</name>
    <name type="common">Frankia inefficax</name>
    <dbReference type="NCBI Taxonomy" id="298654"/>
    <lineage>
        <taxon>Bacteria</taxon>
        <taxon>Bacillati</taxon>
        <taxon>Actinomycetota</taxon>
        <taxon>Actinomycetes</taxon>
        <taxon>Frankiales</taxon>
        <taxon>Frankiaceae</taxon>
        <taxon>Pseudofrankia</taxon>
    </lineage>
</organism>
<evidence type="ECO:0000256" key="1">
    <source>
        <dbReference type="ARBA" id="ARBA00006484"/>
    </source>
</evidence>
<accession>E3J7S8</accession>
<dbReference type="eggNOG" id="COG1028">
    <property type="taxonomic scope" value="Bacteria"/>
</dbReference>
<dbReference type="PROSITE" id="PS00061">
    <property type="entry name" value="ADH_SHORT"/>
    <property type="match status" value="1"/>
</dbReference>
<dbReference type="PANTHER" id="PTHR42760">
    <property type="entry name" value="SHORT-CHAIN DEHYDROGENASES/REDUCTASES FAMILY MEMBER"/>
    <property type="match status" value="1"/>
</dbReference>
<dbReference type="InterPro" id="IPR036291">
    <property type="entry name" value="NAD(P)-bd_dom_sf"/>
</dbReference>
<sequence>MAYRTETAVAAPSNEGAPQEMDTDVAIVTGGAGDLGRGVCRALTKAGATVVALDLDPSRADGVERALRCDVMDPAACAAAVEEVVRDFGGVSTLVNLAQGWNKMPLLEVSDAEMRLVFESGPMASLRMMQLCHPYMKARGGGAVINCASASGTQGGVRGEGVYAGAKEAIRGITKHASVEWGPDNIRVNVLCPVATSDPNRWPPTVIDRIPLGRLGDPETDVGGTVVFLAGPSGSFITGRTLFIDGGAGMYR</sequence>
<name>E3J7S8_PSEI1</name>
<dbReference type="EMBL" id="CP002299">
    <property type="protein sequence ID" value="ADP80832.1"/>
    <property type="molecule type" value="Genomic_DNA"/>
</dbReference>
<evidence type="ECO:0000313" key="2">
    <source>
        <dbReference type="EMBL" id="ADP80832.1"/>
    </source>
</evidence>
<protein>
    <submittedName>
        <fullName evidence="2">Short-chain dehydrogenase/reductase SDR</fullName>
    </submittedName>
</protein>
<dbReference type="PRINTS" id="PR00081">
    <property type="entry name" value="GDHRDH"/>
</dbReference>
<dbReference type="STRING" id="298654.FraEuI1c_2805"/>
<reference evidence="2 3" key="1">
    <citation type="submission" date="2010-10" db="EMBL/GenBank/DDBJ databases">
        <title>Complete sequence of Frankia sp. EuI1c.</title>
        <authorList>
            <consortium name="US DOE Joint Genome Institute"/>
            <person name="Lucas S."/>
            <person name="Copeland A."/>
            <person name="Lapidus A."/>
            <person name="Cheng J.-F."/>
            <person name="Bruce D."/>
            <person name="Goodwin L."/>
            <person name="Pitluck S."/>
            <person name="Chertkov O."/>
            <person name="Detter J.C."/>
            <person name="Han C."/>
            <person name="Tapia R."/>
            <person name="Land M."/>
            <person name="Hauser L."/>
            <person name="Jeffries C."/>
            <person name="Kyrpides N."/>
            <person name="Ivanova N."/>
            <person name="Mikhailova N."/>
            <person name="Beauchemin N."/>
            <person name="Sen A."/>
            <person name="Sur S.A."/>
            <person name="Gtari M."/>
            <person name="Wall L."/>
            <person name="Tisa L."/>
            <person name="Woyke T."/>
        </authorList>
    </citation>
    <scope>NUCLEOTIDE SEQUENCE [LARGE SCALE GENOMIC DNA]</scope>
    <source>
        <strain evidence="3">DSM 45817 / CECT 9037 / EuI1c</strain>
    </source>
</reference>
<dbReference type="Proteomes" id="UP000002484">
    <property type="component" value="Chromosome"/>
</dbReference>
<comment type="similarity">
    <text evidence="1">Belongs to the short-chain dehydrogenases/reductases (SDR) family.</text>
</comment>
<proteinExistence type="inferred from homology"/>
<dbReference type="InParanoid" id="E3J7S8"/>
<evidence type="ECO:0000313" key="3">
    <source>
        <dbReference type="Proteomes" id="UP000002484"/>
    </source>
</evidence>
<dbReference type="CDD" id="cd05233">
    <property type="entry name" value="SDR_c"/>
    <property type="match status" value="1"/>
</dbReference>
<dbReference type="Pfam" id="PF13561">
    <property type="entry name" value="adh_short_C2"/>
    <property type="match status" value="1"/>
</dbReference>
<gene>
    <name evidence="2" type="ordered locus">FraEuI1c_2805</name>
</gene>
<dbReference type="InterPro" id="IPR020904">
    <property type="entry name" value="Sc_DH/Rdtase_CS"/>
</dbReference>
<dbReference type="KEGG" id="fri:FraEuI1c_2805"/>
<dbReference type="InterPro" id="IPR002347">
    <property type="entry name" value="SDR_fam"/>
</dbReference>
<dbReference type="SUPFAM" id="SSF51735">
    <property type="entry name" value="NAD(P)-binding Rossmann-fold domains"/>
    <property type="match status" value="1"/>
</dbReference>
<dbReference type="AlphaFoldDB" id="E3J7S8"/>
<dbReference type="Gene3D" id="3.40.50.720">
    <property type="entry name" value="NAD(P)-binding Rossmann-like Domain"/>
    <property type="match status" value="1"/>
</dbReference>
<keyword evidence="3" id="KW-1185">Reference proteome</keyword>